<dbReference type="EMBL" id="JBHSCR010000003">
    <property type="protein sequence ID" value="MFC4347526.1"/>
    <property type="molecule type" value="Genomic_DNA"/>
</dbReference>
<evidence type="ECO:0000256" key="2">
    <source>
        <dbReference type="SAM" id="SignalP"/>
    </source>
</evidence>
<reference evidence="5" key="1">
    <citation type="journal article" date="2019" name="Int. J. Syst. Evol. Microbiol.">
        <title>The Global Catalogue of Microorganisms (GCM) 10K type strain sequencing project: providing services to taxonomists for standard genome sequencing and annotation.</title>
        <authorList>
            <consortium name="The Broad Institute Genomics Platform"/>
            <consortium name="The Broad Institute Genome Sequencing Center for Infectious Disease"/>
            <person name="Wu L."/>
            <person name="Ma J."/>
        </authorList>
    </citation>
    <scope>NUCLEOTIDE SEQUENCE [LARGE SCALE GENOMIC DNA]</scope>
    <source>
        <strain evidence="5">CGMCC 1.15304</strain>
    </source>
</reference>
<dbReference type="SMART" id="SM00849">
    <property type="entry name" value="Lactamase_B"/>
    <property type="match status" value="1"/>
</dbReference>
<feature type="signal peptide" evidence="2">
    <location>
        <begin position="1"/>
        <end position="20"/>
    </location>
</feature>
<keyword evidence="5" id="KW-1185">Reference proteome</keyword>
<organism evidence="4 5">
    <name type="scientific">Kordiimonas lipolytica</name>
    <dbReference type="NCBI Taxonomy" id="1662421"/>
    <lineage>
        <taxon>Bacteria</taxon>
        <taxon>Pseudomonadati</taxon>
        <taxon>Pseudomonadota</taxon>
        <taxon>Alphaproteobacteria</taxon>
        <taxon>Kordiimonadales</taxon>
        <taxon>Kordiimonadaceae</taxon>
        <taxon>Kordiimonas</taxon>
    </lineage>
</organism>
<dbReference type="Proteomes" id="UP001595776">
    <property type="component" value="Unassembled WGS sequence"/>
</dbReference>
<feature type="domain" description="Metallo-beta-lactamase" evidence="3">
    <location>
        <begin position="41"/>
        <end position="241"/>
    </location>
</feature>
<evidence type="ECO:0000259" key="3">
    <source>
        <dbReference type="SMART" id="SM00849"/>
    </source>
</evidence>
<keyword evidence="2" id="KW-0732">Signal</keyword>
<evidence type="ECO:0000256" key="1">
    <source>
        <dbReference type="ARBA" id="ARBA00022801"/>
    </source>
</evidence>
<sequence length="302" mass="32599">MRRIAIFILTISLFTASAYSEDAMKLVMLGTGTPNADPARSGPALAVTFGGKAYLVDAGPGVVRRAAAAQQKGVPELAQPNLDHVFITHLHSDHTLGLPDLMFTPWVLERDHALTLYGPTGSADMVAHLSKAYAVDVAMRLNGLEPANPDGFKVTVHEIGQNKLLVDTPSIKISAIPVLHGSWDEAYGFKFEAGGKTIVVSGDARPSGRLLEAARGADILVHEVYSDAGWRRREPVWQKYHKSFHTSASELAELAGKAKPKLLVLTHQLYWGTSDPDLVQEIRDAGYKGAIISASDLDVFTP</sequence>
<dbReference type="Gene3D" id="3.60.15.10">
    <property type="entry name" value="Ribonuclease Z/Hydroxyacylglutathione hydrolase-like"/>
    <property type="match status" value="1"/>
</dbReference>
<protein>
    <submittedName>
        <fullName evidence="4">MBL fold metallo-hydrolase</fullName>
    </submittedName>
</protein>
<keyword evidence="1" id="KW-0378">Hydrolase</keyword>
<dbReference type="InterPro" id="IPR001279">
    <property type="entry name" value="Metallo-B-lactamas"/>
</dbReference>
<proteinExistence type="predicted"/>
<dbReference type="PANTHER" id="PTHR46018">
    <property type="entry name" value="ZINC PHOSPHODIESTERASE ELAC PROTEIN 1"/>
    <property type="match status" value="1"/>
</dbReference>
<dbReference type="InterPro" id="IPR044094">
    <property type="entry name" value="AtsA-like_MBL-fold"/>
</dbReference>
<dbReference type="InterPro" id="IPR036866">
    <property type="entry name" value="RibonucZ/Hydroxyglut_hydro"/>
</dbReference>
<evidence type="ECO:0000313" key="5">
    <source>
        <dbReference type="Proteomes" id="UP001595776"/>
    </source>
</evidence>
<dbReference type="CDD" id="cd07719">
    <property type="entry name" value="arylsulfatase_AtsA-like_MBL-fold"/>
    <property type="match status" value="1"/>
</dbReference>
<gene>
    <name evidence="4" type="ORF">ACFO5Q_06670</name>
</gene>
<comment type="caution">
    <text evidence="4">The sequence shown here is derived from an EMBL/GenBank/DDBJ whole genome shotgun (WGS) entry which is preliminary data.</text>
</comment>
<evidence type="ECO:0000313" key="4">
    <source>
        <dbReference type="EMBL" id="MFC4347526.1"/>
    </source>
</evidence>
<name>A0ABV8U8J4_9PROT</name>
<feature type="chain" id="PRO_5045337770" evidence="2">
    <location>
        <begin position="21"/>
        <end position="302"/>
    </location>
</feature>
<dbReference type="SUPFAM" id="SSF56281">
    <property type="entry name" value="Metallo-hydrolase/oxidoreductase"/>
    <property type="match status" value="1"/>
</dbReference>
<dbReference type="RefSeq" id="WP_068153252.1">
    <property type="nucleotide sequence ID" value="NZ_JBHSCR010000003.1"/>
</dbReference>
<dbReference type="Pfam" id="PF12706">
    <property type="entry name" value="Lactamase_B_2"/>
    <property type="match status" value="1"/>
</dbReference>
<accession>A0ABV8U8J4</accession>
<dbReference type="PANTHER" id="PTHR46018:SF2">
    <property type="entry name" value="ZINC PHOSPHODIESTERASE ELAC PROTEIN 1"/>
    <property type="match status" value="1"/>
</dbReference>